<evidence type="ECO:0000313" key="4">
    <source>
        <dbReference type="EMBL" id="CAL4791310.1"/>
    </source>
</evidence>
<dbReference type="Pfam" id="PF00651">
    <property type="entry name" value="BTB"/>
    <property type="match status" value="1"/>
</dbReference>
<evidence type="ECO:0000313" key="2">
    <source>
        <dbReference type="EMBL" id="CAI4003998.1"/>
    </source>
</evidence>
<evidence type="ECO:0000313" key="5">
    <source>
        <dbReference type="Proteomes" id="UP001152797"/>
    </source>
</evidence>
<dbReference type="PANTHER" id="PTHR24413">
    <property type="entry name" value="SPECKLE-TYPE POZ PROTEIN"/>
    <property type="match status" value="1"/>
</dbReference>
<dbReference type="OrthoDB" id="409642at2759"/>
<dbReference type="Gene3D" id="3.30.710.10">
    <property type="entry name" value="Potassium Channel Kv1.1, Chain A"/>
    <property type="match status" value="2"/>
</dbReference>
<feature type="domain" description="BTB" evidence="1">
    <location>
        <begin position="134"/>
        <end position="237"/>
    </location>
</feature>
<proteinExistence type="predicted"/>
<dbReference type="EMBL" id="CAMXCT020003347">
    <property type="protein sequence ID" value="CAL1157373.1"/>
    <property type="molecule type" value="Genomic_DNA"/>
</dbReference>
<dbReference type="Proteomes" id="UP001152797">
    <property type="component" value="Unassembled WGS sequence"/>
</dbReference>
<dbReference type="SMART" id="SM00225">
    <property type="entry name" value="BTB"/>
    <property type="match status" value="2"/>
</dbReference>
<organism evidence="2">
    <name type="scientific">Cladocopium goreaui</name>
    <dbReference type="NCBI Taxonomy" id="2562237"/>
    <lineage>
        <taxon>Eukaryota</taxon>
        <taxon>Sar</taxon>
        <taxon>Alveolata</taxon>
        <taxon>Dinophyceae</taxon>
        <taxon>Suessiales</taxon>
        <taxon>Symbiodiniaceae</taxon>
        <taxon>Cladocopium</taxon>
    </lineage>
</organism>
<keyword evidence="5" id="KW-1185">Reference proteome</keyword>
<reference evidence="2" key="1">
    <citation type="submission" date="2022-10" db="EMBL/GenBank/DDBJ databases">
        <authorList>
            <person name="Chen Y."/>
            <person name="Dougan E. K."/>
            <person name="Chan C."/>
            <person name="Rhodes N."/>
            <person name="Thang M."/>
        </authorList>
    </citation>
    <scope>NUCLEOTIDE SEQUENCE</scope>
</reference>
<feature type="domain" description="BTB" evidence="1">
    <location>
        <begin position="20"/>
        <end position="107"/>
    </location>
</feature>
<evidence type="ECO:0000313" key="3">
    <source>
        <dbReference type="EMBL" id="CAL1157373.1"/>
    </source>
</evidence>
<gene>
    <name evidence="2" type="ORF">C1SCF055_LOCUS29816</name>
</gene>
<protein>
    <submittedName>
        <fullName evidence="4">BTB domain-containing protein</fullName>
    </submittedName>
</protein>
<comment type="caution">
    <text evidence="2">The sequence shown here is derived from an EMBL/GenBank/DDBJ whole genome shotgun (WGS) entry which is preliminary data.</text>
</comment>
<dbReference type="EMBL" id="CAMXCT010003347">
    <property type="protein sequence ID" value="CAI4003998.1"/>
    <property type="molecule type" value="Genomic_DNA"/>
</dbReference>
<dbReference type="EMBL" id="CAMXCT030003347">
    <property type="protein sequence ID" value="CAL4791310.1"/>
    <property type="molecule type" value="Genomic_DNA"/>
</dbReference>
<name>A0A9P1G8F6_9DINO</name>
<accession>A0A9P1G8F6</accession>
<dbReference type="CDD" id="cd18186">
    <property type="entry name" value="BTB_POZ_ZBTB_KLHL-like"/>
    <property type="match status" value="1"/>
</dbReference>
<reference evidence="3" key="2">
    <citation type="submission" date="2024-04" db="EMBL/GenBank/DDBJ databases">
        <authorList>
            <person name="Chen Y."/>
            <person name="Shah S."/>
            <person name="Dougan E. K."/>
            <person name="Thang M."/>
            <person name="Chan C."/>
        </authorList>
    </citation>
    <scope>NUCLEOTIDE SEQUENCE [LARGE SCALE GENOMIC DNA]</scope>
</reference>
<dbReference type="InterPro" id="IPR011333">
    <property type="entry name" value="SKP1/BTB/POZ_sf"/>
</dbReference>
<dbReference type="AlphaFoldDB" id="A0A9P1G8F6"/>
<dbReference type="SUPFAM" id="SSF54695">
    <property type="entry name" value="POZ domain"/>
    <property type="match status" value="2"/>
</dbReference>
<sequence>MTLRLTATLLEQCFNSRDDSDLEIFLKDASVPCHQHLLQARCPALDTTALNLPENPSVVDELLRWVYTGKMALPLEAVGGDRIAQLAEMWGLRDLHAMRQRLLRSWRREPARGCVEEDLLRAYDQERLGKTWFLCEKVQEEDPHVYAGFLPLLIKASSFFGAMFSSRWADSSVNGSDVAVIKVGWDVSTMRRLIRFLHGGPSFIRDIQDLDQAIHCADFFGMPVLLAHCNTWIVEHLDRDTAPRLWSYVESQPRLRMNWLEDSIFQEDMLITADSECFDFHLQEFLMMVDGIRDGESWVPLYDLTPSLMYRLVASGSLDVSTALLKSVVANFVQQKVPPAEQKAMLQRMMPPEVLFNRELRDQVLGGCRLGVRGLM</sequence>
<evidence type="ECO:0000259" key="1">
    <source>
        <dbReference type="SMART" id="SM00225"/>
    </source>
</evidence>
<dbReference type="InterPro" id="IPR000210">
    <property type="entry name" value="BTB/POZ_dom"/>
</dbReference>